<proteinExistence type="predicted"/>
<keyword evidence="3" id="KW-1185">Reference proteome</keyword>
<protein>
    <recommendedName>
        <fullName evidence="4">NADH dehydrogenase subunit 4L</fullName>
    </recommendedName>
</protein>
<reference evidence="2 3" key="1">
    <citation type="journal article" date="2024" name="J Genomics">
        <title>Draft genome sequencing and assembly of Favolaschia claudopus CIRM-BRFM 2984 isolated from oak limbs.</title>
        <authorList>
            <person name="Navarro D."/>
            <person name="Drula E."/>
            <person name="Chaduli D."/>
            <person name="Cazenave R."/>
            <person name="Ahrendt S."/>
            <person name="Wang J."/>
            <person name="Lipzen A."/>
            <person name="Daum C."/>
            <person name="Barry K."/>
            <person name="Grigoriev I.V."/>
            <person name="Favel A."/>
            <person name="Rosso M.N."/>
            <person name="Martin F."/>
        </authorList>
    </citation>
    <scope>NUCLEOTIDE SEQUENCE [LARGE SCALE GENOMIC DNA]</scope>
    <source>
        <strain evidence="2 3">CIRM-BRFM 2984</strain>
    </source>
</reference>
<evidence type="ECO:0000313" key="3">
    <source>
        <dbReference type="Proteomes" id="UP001362999"/>
    </source>
</evidence>
<evidence type="ECO:0008006" key="4">
    <source>
        <dbReference type="Google" id="ProtNLM"/>
    </source>
</evidence>
<keyword evidence="1" id="KW-1133">Transmembrane helix</keyword>
<gene>
    <name evidence="2" type="ORF">R3P38DRAFT_2853689</name>
</gene>
<dbReference type="AlphaFoldDB" id="A0AAW0DMM3"/>
<dbReference type="EMBL" id="JAWWNJ010000006">
    <property type="protein sequence ID" value="KAK7053991.1"/>
    <property type="molecule type" value="Genomic_DNA"/>
</dbReference>
<evidence type="ECO:0000256" key="1">
    <source>
        <dbReference type="SAM" id="Phobius"/>
    </source>
</evidence>
<sequence>MYFLYSFLFSSAHRMYLYTSCLLPRFFLGVTSLLSLCCFSFLRRHTYSYLFVNLLYYVLLLDVGVGRRRSR</sequence>
<keyword evidence="1" id="KW-0472">Membrane</keyword>
<dbReference type="Proteomes" id="UP001362999">
    <property type="component" value="Unassembled WGS sequence"/>
</dbReference>
<evidence type="ECO:0000313" key="2">
    <source>
        <dbReference type="EMBL" id="KAK7053991.1"/>
    </source>
</evidence>
<organism evidence="2 3">
    <name type="scientific">Favolaschia claudopus</name>
    <dbReference type="NCBI Taxonomy" id="2862362"/>
    <lineage>
        <taxon>Eukaryota</taxon>
        <taxon>Fungi</taxon>
        <taxon>Dikarya</taxon>
        <taxon>Basidiomycota</taxon>
        <taxon>Agaricomycotina</taxon>
        <taxon>Agaricomycetes</taxon>
        <taxon>Agaricomycetidae</taxon>
        <taxon>Agaricales</taxon>
        <taxon>Marasmiineae</taxon>
        <taxon>Mycenaceae</taxon>
        <taxon>Favolaschia</taxon>
    </lineage>
</organism>
<accession>A0AAW0DMM3</accession>
<feature type="transmembrane region" description="Helical" evidence="1">
    <location>
        <begin position="21"/>
        <end position="42"/>
    </location>
</feature>
<comment type="caution">
    <text evidence="2">The sequence shown here is derived from an EMBL/GenBank/DDBJ whole genome shotgun (WGS) entry which is preliminary data.</text>
</comment>
<name>A0AAW0DMM3_9AGAR</name>
<keyword evidence="1" id="KW-0812">Transmembrane</keyword>
<feature type="transmembrane region" description="Helical" evidence="1">
    <location>
        <begin position="48"/>
        <end position="65"/>
    </location>
</feature>